<keyword evidence="4 7" id="KW-0812">Transmembrane</keyword>
<gene>
    <name evidence="9" type="ORF">LWF01_05575</name>
</gene>
<dbReference type="NCBIfam" id="TIGR01726">
    <property type="entry name" value="HEQRo_perm_3TM"/>
    <property type="match status" value="1"/>
</dbReference>
<dbReference type="PANTHER" id="PTHR30614">
    <property type="entry name" value="MEMBRANE COMPONENT OF AMINO ACID ABC TRANSPORTER"/>
    <property type="match status" value="1"/>
</dbReference>
<keyword evidence="3" id="KW-1003">Cell membrane</keyword>
<dbReference type="Pfam" id="PF00528">
    <property type="entry name" value="BPD_transp_1"/>
    <property type="match status" value="1"/>
</dbReference>
<keyword evidence="5 7" id="KW-1133">Transmembrane helix</keyword>
<evidence type="ECO:0000256" key="3">
    <source>
        <dbReference type="ARBA" id="ARBA00022475"/>
    </source>
</evidence>
<dbReference type="InterPro" id="IPR010065">
    <property type="entry name" value="AA_ABC_transptr_permease_3TM"/>
</dbReference>
<name>A0ABY8QW40_9MICO</name>
<dbReference type="SUPFAM" id="SSF161098">
    <property type="entry name" value="MetI-like"/>
    <property type="match status" value="1"/>
</dbReference>
<feature type="transmembrane region" description="Helical" evidence="7">
    <location>
        <begin position="83"/>
        <end position="104"/>
    </location>
</feature>
<keyword evidence="10" id="KW-1185">Reference proteome</keyword>
<protein>
    <submittedName>
        <fullName evidence="9">Amino acid ABC transporter permease</fullName>
    </submittedName>
</protein>
<dbReference type="InterPro" id="IPR035906">
    <property type="entry name" value="MetI-like_sf"/>
</dbReference>
<feature type="domain" description="ABC transmembrane type-1" evidence="8">
    <location>
        <begin position="35"/>
        <end position="216"/>
    </location>
</feature>
<accession>A0ABY8QW40</accession>
<keyword evidence="6 7" id="KW-0472">Membrane</keyword>
<keyword evidence="2" id="KW-0813">Transport</keyword>
<reference evidence="9 10" key="1">
    <citation type="submission" date="2023-05" db="EMBL/GenBank/DDBJ databases">
        <title>Lithophilousrod everest ZFBP1038 complete genpme.</title>
        <authorList>
            <person name="Tian M."/>
        </authorList>
    </citation>
    <scope>NUCLEOTIDE SEQUENCE [LARGE SCALE GENOMIC DNA]</scope>
    <source>
        <strain evidence="9 10">ZFBP1038</strain>
    </source>
</reference>
<dbReference type="InterPro" id="IPR043429">
    <property type="entry name" value="ArtM/GltK/GlnP/TcyL/YhdX-like"/>
</dbReference>
<evidence type="ECO:0000256" key="1">
    <source>
        <dbReference type="ARBA" id="ARBA00004651"/>
    </source>
</evidence>
<evidence type="ECO:0000256" key="4">
    <source>
        <dbReference type="ARBA" id="ARBA00022692"/>
    </source>
</evidence>
<feature type="transmembrane region" description="Helical" evidence="7">
    <location>
        <begin position="190"/>
        <end position="212"/>
    </location>
</feature>
<dbReference type="Gene3D" id="1.10.3720.10">
    <property type="entry name" value="MetI-like"/>
    <property type="match status" value="1"/>
</dbReference>
<proteinExistence type="predicted"/>
<feature type="transmembrane region" description="Helical" evidence="7">
    <location>
        <begin position="20"/>
        <end position="45"/>
    </location>
</feature>
<evidence type="ECO:0000256" key="7">
    <source>
        <dbReference type="SAM" id="Phobius"/>
    </source>
</evidence>
<evidence type="ECO:0000256" key="6">
    <source>
        <dbReference type="ARBA" id="ARBA00023136"/>
    </source>
</evidence>
<dbReference type="CDD" id="cd06261">
    <property type="entry name" value="TM_PBP2"/>
    <property type="match status" value="1"/>
</dbReference>
<dbReference type="Proteomes" id="UP001209083">
    <property type="component" value="Chromosome"/>
</dbReference>
<dbReference type="InterPro" id="IPR000515">
    <property type="entry name" value="MetI-like"/>
</dbReference>
<dbReference type="PANTHER" id="PTHR30614:SF1">
    <property type="entry name" value="GLUTAMATE_ASPARTATE IMPORT PERMEASE PROTEIN GLTK"/>
    <property type="match status" value="1"/>
</dbReference>
<evidence type="ECO:0000313" key="9">
    <source>
        <dbReference type="EMBL" id="WGW13237.1"/>
    </source>
</evidence>
<sequence length="243" mass="26241">MNDFSWLYTWPQHLPELLPGLWTAIVMTCLSCLGGYILGFFLALMVEARSKIVNYVALVIVELGRGIPILVLLLLFYQGLPQLGMLLDPFSAALAALTFSAAGYSSEMIRAGLNAVPKGQVEAANSLSMPVLDTYRFIVIPQASRISIPPLVNLTIIIFQATSLATVITVPEIMQSAGIIGSATFEYMSVYTAAAVLYLCITIPGAILTGYLEKRMGVQKGRSKKLALKALLPGVARTTLKRA</sequence>
<evidence type="ECO:0000259" key="8">
    <source>
        <dbReference type="Pfam" id="PF00528"/>
    </source>
</evidence>
<dbReference type="RefSeq" id="WP_349640053.1">
    <property type="nucleotide sequence ID" value="NZ_CP090958.1"/>
</dbReference>
<evidence type="ECO:0000256" key="5">
    <source>
        <dbReference type="ARBA" id="ARBA00022989"/>
    </source>
</evidence>
<evidence type="ECO:0000256" key="2">
    <source>
        <dbReference type="ARBA" id="ARBA00022448"/>
    </source>
</evidence>
<feature type="transmembrane region" description="Helical" evidence="7">
    <location>
        <begin position="151"/>
        <end position="170"/>
    </location>
</feature>
<evidence type="ECO:0000313" key="10">
    <source>
        <dbReference type="Proteomes" id="UP001209083"/>
    </source>
</evidence>
<feature type="transmembrane region" description="Helical" evidence="7">
    <location>
        <begin position="52"/>
        <end position="77"/>
    </location>
</feature>
<organism evidence="9 10">
    <name type="scientific">Saxibacter everestensis</name>
    <dbReference type="NCBI Taxonomy" id="2909229"/>
    <lineage>
        <taxon>Bacteria</taxon>
        <taxon>Bacillati</taxon>
        <taxon>Actinomycetota</taxon>
        <taxon>Actinomycetes</taxon>
        <taxon>Micrococcales</taxon>
        <taxon>Brevibacteriaceae</taxon>
        <taxon>Saxibacter</taxon>
    </lineage>
</organism>
<dbReference type="EMBL" id="CP090958">
    <property type="protein sequence ID" value="WGW13237.1"/>
    <property type="molecule type" value="Genomic_DNA"/>
</dbReference>
<comment type="subcellular location">
    <subcellularLocation>
        <location evidence="1">Cell membrane</location>
        <topology evidence="1">Multi-pass membrane protein</topology>
    </subcellularLocation>
</comment>